<feature type="compositionally biased region" description="Basic and acidic residues" evidence="1">
    <location>
        <begin position="86"/>
        <end position="104"/>
    </location>
</feature>
<feature type="compositionally biased region" description="Low complexity" evidence="1">
    <location>
        <begin position="218"/>
        <end position="240"/>
    </location>
</feature>
<protein>
    <submittedName>
        <fullName evidence="2">Uncharacterized protein</fullName>
    </submittedName>
</protein>
<dbReference type="AlphaFoldDB" id="A0A6M3IK58"/>
<organism evidence="2">
    <name type="scientific">viral metagenome</name>
    <dbReference type="NCBI Taxonomy" id="1070528"/>
    <lineage>
        <taxon>unclassified sequences</taxon>
        <taxon>metagenomes</taxon>
        <taxon>organismal metagenomes</taxon>
    </lineage>
</organism>
<feature type="region of interest" description="Disordered" evidence="1">
    <location>
        <begin position="72"/>
        <end position="248"/>
    </location>
</feature>
<name>A0A6M3IK58_9ZZZZ</name>
<evidence type="ECO:0000256" key="1">
    <source>
        <dbReference type="SAM" id="MobiDB-lite"/>
    </source>
</evidence>
<feature type="compositionally biased region" description="Pro residues" evidence="1">
    <location>
        <begin position="119"/>
        <end position="132"/>
    </location>
</feature>
<feature type="compositionally biased region" description="Acidic residues" evidence="1">
    <location>
        <begin position="1"/>
        <end position="22"/>
    </location>
</feature>
<proteinExistence type="predicted"/>
<reference evidence="2" key="1">
    <citation type="submission" date="2020-03" db="EMBL/GenBank/DDBJ databases">
        <title>The deep terrestrial virosphere.</title>
        <authorList>
            <person name="Holmfeldt K."/>
            <person name="Nilsson E."/>
            <person name="Simone D."/>
            <person name="Lopez-Fernandez M."/>
            <person name="Wu X."/>
            <person name="de Brujin I."/>
            <person name="Lundin D."/>
            <person name="Andersson A."/>
            <person name="Bertilsson S."/>
            <person name="Dopson M."/>
        </authorList>
    </citation>
    <scope>NUCLEOTIDE SEQUENCE</scope>
    <source>
        <strain evidence="2">MM415B01536</strain>
    </source>
</reference>
<dbReference type="EMBL" id="MT141299">
    <property type="protein sequence ID" value="QJA57916.1"/>
    <property type="molecule type" value="Genomic_DNA"/>
</dbReference>
<feature type="region of interest" description="Disordered" evidence="1">
    <location>
        <begin position="1"/>
        <end position="30"/>
    </location>
</feature>
<evidence type="ECO:0000313" key="2">
    <source>
        <dbReference type="EMBL" id="QJA57916.1"/>
    </source>
</evidence>
<gene>
    <name evidence="2" type="ORF">MM415B01536_0004</name>
</gene>
<sequence>MADDETTPEEELPDPEEEAADPFEERLRRGMNQELFNPIYGNAQSAEAWIKKQRLNKDNPPDLASRNIRWDLLRSSRPIVRGPGDAGRDWKDETQNEKEKRLAEAESFFQKHGLQDPPDGTPPPVSFGPLPPDGATLPSATDDLIRQRMEEESVANPQEDLRVLEQQQESMRGNLPAEEVRQPGPPSAAAQWESGNNVPFRADQPVALPDQPQPAPLAAPQVAAAQPAPLAAPQVAAAQPGGRQGGKDEEIVRLLSSINDSLERLMGTVETGVTALTAIQGKIDKLGTFGA</sequence>
<accession>A0A6M3IK58</accession>